<keyword evidence="12" id="KW-1185">Reference proteome</keyword>
<feature type="transmembrane region" description="Helical" evidence="9">
    <location>
        <begin position="756"/>
        <end position="774"/>
    </location>
</feature>
<feature type="transmembrane region" description="Helical" evidence="9">
    <location>
        <begin position="1169"/>
        <end position="1189"/>
    </location>
</feature>
<feature type="transmembrane region" description="Helical" evidence="9">
    <location>
        <begin position="1286"/>
        <end position="1305"/>
    </location>
</feature>
<evidence type="ECO:0000256" key="8">
    <source>
        <dbReference type="SAM" id="MobiDB-lite"/>
    </source>
</evidence>
<evidence type="ECO:0000256" key="7">
    <source>
        <dbReference type="ARBA" id="ARBA00023136"/>
    </source>
</evidence>
<dbReference type="InterPro" id="IPR003439">
    <property type="entry name" value="ABC_transporter-like_ATP-bd"/>
</dbReference>
<dbReference type="PANTHER" id="PTHR19241">
    <property type="entry name" value="ATP-BINDING CASSETTE TRANSPORTER"/>
    <property type="match status" value="1"/>
</dbReference>
<dbReference type="CDD" id="cd03232">
    <property type="entry name" value="ABCG_PDR_domain2"/>
    <property type="match status" value="1"/>
</dbReference>
<dbReference type="PROSITE" id="PS00211">
    <property type="entry name" value="ABC_TRANSPORTER_1"/>
    <property type="match status" value="1"/>
</dbReference>
<evidence type="ECO:0000256" key="2">
    <source>
        <dbReference type="ARBA" id="ARBA00022448"/>
    </source>
</evidence>
<dbReference type="PROSITE" id="PS50893">
    <property type="entry name" value="ABC_TRANSPORTER_2"/>
    <property type="match status" value="2"/>
</dbReference>
<protein>
    <submittedName>
        <fullName evidence="11">ABC-2 type transporter-domain-containing protein</fullName>
    </submittedName>
</protein>
<organism evidence="11 12">
    <name type="scientific">Cristinia sonorae</name>
    <dbReference type="NCBI Taxonomy" id="1940300"/>
    <lineage>
        <taxon>Eukaryota</taxon>
        <taxon>Fungi</taxon>
        <taxon>Dikarya</taxon>
        <taxon>Basidiomycota</taxon>
        <taxon>Agaricomycotina</taxon>
        <taxon>Agaricomycetes</taxon>
        <taxon>Agaricomycetidae</taxon>
        <taxon>Agaricales</taxon>
        <taxon>Pleurotineae</taxon>
        <taxon>Stephanosporaceae</taxon>
        <taxon>Cristinia</taxon>
    </lineage>
</organism>
<dbReference type="Proteomes" id="UP000813824">
    <property type="component" value="Unassembled WGS sequence"/>
</dbReference>
<keyword evidence="4" id="KW-0547">Nucleotide-binding</keyword>
<comment type="caution">
    <text evidence="11">The sequence shown here is derived from an EMBL/GenBank/DDBJ whole genome shotgun (WGS) entry which is preliminary data.</text>
</comment>
<keyword evidence="3 9" id="KW-0812">Transmembrane</keyword>
<dbReference type="InterPro" id="IPR034001">
    <property type="entry name" value="ABCG_PDR_1"/>
</dbReference>
<dbReference type="InterPro" id="IPR010929">
    <property type="entry name" value="PDR_CDR_ABC"/>
</dbReference>
<feature type="region of interest" description="Disordered" evidence="8">
    <location>
        <begin position="804"/>
        <end position="825"/>
    </location>
</feature>
<evidence type="ECO:0000256" key="5">
    <source>
        <dbReference type="ARBA" id="ARBA00022840"/>
    </source>
</evidence>
<feature type="domain" description="ABC transporter" evidence="10">
    <location>
        <begin position="134"/>
        <end position="386"/>
    </location>
</feature>
<evidence type="ECO:0000259" key="10">
    <source>
        <dbReference type="PROSITE" id="PS50893"/>
    </source>
</evidence>
<dbReference type="OrthoDB" id="245989at2759"/>
<proteinExistence type="predicted"/>
<dbReference type="GO" id="GO:0005524">
    <property type="term" value="F:ATP binding"/>
    <property type="evidence" value="ECO:0007669"/>
    <property type="project" value="UniProtKB-KW"/>
</dbReference>
<sequence length="1464" mass="164194">MAETPGDDRTLYEVRMAGTDTEQHHVDVQQAEATFNELSKTLSRRSDKHKRDSSSSDDTDVEKADEPFDLREYLKSSNDANQSAGIKHKHVGVTWENLQVKGAGGDGSKIYVETFGQAAITFWIYPFLFVWGLLKQILPSKQESFPTRTILHSQNGLVKPGEMCLVLGCPGAGCTTFLKAIANERSDYAGVFGDVRYAGIDAAEMAKLYKGEVLYNQEDDIHIATLNVDQTLDFALSTKAPGPKGRLPGMTREEFKDAVKNMLLKMLNISHTAKTYVGDEFVRGVSGGERKRVSIAEMMASRAHVLCFDNSTRGLDASTALDFIKSMRAMTDILGQTTFATLYQAGEGIYDLFDKVIVLDKGRQVYFGPPSEARKYFENLGFKSLPRQSTADYLTGCTDPNERQFAPGRSANDVPCSPEALESAFLTSPLARDLEAEIEKYKILMETEKRDQESFRQAVLADKKRGVSKKSPYTIGFLGQVKALAVRQFQMRLQDRFQLVTSFTLSIVLAFVIGGAFYNQPLTAAGAFTRGSVLFTALLNCALDTFGELPAQMLGRPILKKQTAYSFYRPAAIPIASTLADMPFSAIRVLIYNLIIYFMTHLSRSAGGFFTFHLFVYSGYLTMQGFFRTFGLMCSSFDFAFRLATFFVPNMIVYTGYMIPVFQMKRWLFWIYYINPLSYPFSGVLENEFMRIDLECDGDYIVPRNPPGSNAYPTTLGSNQVCTLPGSKSGSTLVSGKDYLSVGYDLNTADLWRRNLLVMIGFFILFQILQVLLIEYYPQYGGMGSVVVYAKENTETKKRNAELRERKALKNKTEKGESSGNEKEEVYLSGKDTVHRKTFTWEGVNYTVPVPGGQARLLHDVYGYVKPGTLTALMGASGAGKTTCLDVLAQRKNIGVVSGSMLVDGRPLASDFARGTAYAEQMDVHEGSATVREAMRFSAHLRQPASVPEEEKDAYVEEMIELLELQDLADALVITLGVEARKRLTIGVELASKPELLLFLDEPTSGLDGQSAWNLVRFLRKLAAKGQAILCTIHQPSSLLFESFDRLLLLERGGETVYFGDIGPDSSVLRSYFARHGAVCPSNVNPAEYMLDAIGAGLAPRVGDRDWKDVWLDSEEYQQMRREIENIKQTALARPEEVREKETTYASPFWYQLKEVVLRNNRALWRSPAYVFSRLFVHGFISLFVSLSFLQLGQSLRDLQYRVFGIFWVSVLPMIVMAQIEPMWILNRRVFVRESSSRIYSPYVFAIGQLIGETPYSVLCAIVYWALMVWPMGFGKGTAGTNGNGLQLLVVIFVELFGVTLGQFIGAISPNIQTASLFNPCIGLILTTFCGVTIPYPSMIRFWRSWLYQLVPYTRVLSAMLSTELHGLKITCQPEEFNIFEPPSGQTCGEWAKDFVNFYGGYIDNGNATSSCRYCQFSYGDDFFVPLNIKYDTRWRDVFIVFCFFVFNVFATIVASRLLRYAKR</sequence>
<feature type="transmembrane region" description="Helical" evidence="9">
    <location>
        <begin position="567"/>
        <end position="600"/>
    </location>
</feature>
<dbReference type="InterPro" id="IPR013525">
    <property type="entry name" value="ABC2_TM"/>
</dbReference>
<dbReference type="Pfam" id="PF00005">
    <property type="entry name" value="ABC_tran"/>
    <property type="match status" value="2"/>
</dbReference>
<feature type="compositionally biased region" description="Basic and acidic residues" evidence="8">
    <location>
        <begin position="1"/>
        <end position="12"/>
    </location>
</feature>
<dbReference type="InterPro" id="IPR029481">
    <property type="entry name" value="ABC_trans_N"/>
</dbReference>
<evidence type="ECO:0000313" key="11">
    <source>
        <dbReference type="EMBL" id="KAH8099714.1"/>
    </source>
</evidence>
<dbReference type="GO" id="GO:0016887">
    <property type="term" value="F:ATP hydrolysis activity"/>
    <property type="evidence" value="ECO:0007669"/>
    <property type="project" value="InterPro"/>
</dbReference>
<comment type="subcellular location">
    <subcellularLocation>
        <location evidence="1">Membrane</location>
        <topology evidence="1">Multi-pass membrane protein</topology>
    </subcellularLocation>
</comment>
<dbReference type="SMART" id="SM00382">
    <property type="entry name" value="AAA"/>
    <property type="match status" value="2"/>
</dbReference>
<evidence type="ECO:0000256" key="3">
    <source>
        <dbReference type="ARBA" id="ARBA00022692"/>
    </source>
</evidence>
<feature type="transmembrane region" description="Helical" evidence="9">
    <location>
        <begin position="1201"/>
        <end position="1220"/>
    </location>
</feature>
<evidence type="ECO:0000256" key="6">
    <source>
        <dbReference type="ARBA" id="ARBA00022989"/>
    </source>
</evidence>
<gene>
    <name evidence="11" type="ORF">BXZ70DRAFT_1025602</name>
</gene>
<keyword evidence="6 9" id="KW-1133">Transmembrane helix</keyword>
<evidence type="ECO:0000313" key="12">
    <source>
        <dbReference type="Proteomes" id="UP000813824"/>
    </source>
</evidence>
<feature type="transmembrane region" description="Helical" evidence="9">
    <location>
        <begin position="1240"/>
        <end position="1266"/>
    </location>
</feature>
<dbReference type="GO" id="GO:0016020">
    <property type="term" value="C:membrane"/>
    <property type="evidence" value="ECO:0007669"/>
    <property type="project" value="UniProtKB-SubCell"/>
</dbReference>
<dbReference type="FunFam" id="3.40.50.300:FF:000054">
    <property type="entry name" value="ABC multidrug transporter atrF"/>
    <property type="match status" value="1"/>
</dbReference>
<feature type="transmembrane region" description="Helical" evidence="9">
    <location>
        <begin position="524"/>
        <end position="546"/>
    </location>
</feature>
<dbReference type="CDD" id="cd03233">
    <property type="entry name" value="ABCG_PDR_domain1"/>
    <property type="match status" value="1"/>
</dbReference>
<dbReference type="InterPro" id="IPR034003">
    <property type="entry name" value="ABCG_PDR_2"/>
</dbReference>
<dbReference type="InterPro" id="IPR027417">
    <property type="entry name" value="P-loop_NTPase"/>
</dbReference>
<dbReference type="InterPro" id="IPR017871">
    <property type="entry name" value="ABC_transporter-like_CS"/>
</dbReference>
<dbReference type="InterPro" id="IPR003593">
    <property type="entry name" value="AAA+_ATPase"/>
</dbReference>
<dbReference type="Gene3D" id="3.40.50.300">
    <property type="entry name" value="P-loop containing nucleotide triphosphate hydrolases"/>
    <property type="match status" value="2"/>
</dbReference>
<dbReference type="EMBL" id="JAEVFJ010000018">
    <property type="protein sequence ID" value="KAH8099714.1"/>
    <property type="molecule type" value="Genomic_DNA"/>
</dbReference>
<dbReference type="Pfam" id="PF01061">
    <property type="entry name" value="ABC2_membrane"/>
    <property type="match status" value="2"/>
</dbReference>
<feature type="transmembrane region" description="Helical" evidence="9">
    <location>
        <begin position="1317"/>
        <end position="1336"/>
    </location>
</feature>
<name>A0A8K0ULU4_9AGAR</name>
<dbReference type="GO" id="GO:0140359">
    <property type="term" value="F:ABC-type transporter activity"/>
    <property type="evidence" value="ECO:0007669"/>
    <property type="project" value="InterPro"/>
</dbReference>
<keyword evidence="7 9" id="KW-0472">Membrane</keyword>
<evidence type="ECO:0000256" key="9">
    <source>
        <dbReference type="SAM" id="Phobius"/>
    </source>
</evidence>
<reference evidence="11" key="1">
    <citation type="journal article" date="2021" name="New Phytol.">
        <title>Evolutionary innovations through gain and loss of genes in the ectomycorrhizal Boletales.</title>
        <authorList>
            <person name="Wu G."/>
            <person name="Miyauchi S."/>
            <person name="Morin E."/>
            <person name="Kuo A."/>
            <person name="Drula E."/>
            <person name="Varga T."/>
            <person name="Kohler A."/>
            <person name="Feng B."/>
            <person name="Cao Y."/>
            <person name="Lipzen A."/>
            <person name="Daum C."/>
            <person name="Hundley H."/>
            <person name="Pangilinan J."/>
            <person name="Johnson J."/>
            <person name="Barry K."/>
            <person name="LaButti K."/>
            <person name="Ng V."/>
            <person name="Ahrendt S."/>
            <person name="Min B."/>
            <person name="Choi I.G."/>
            <person name="Park H."/>
            <person name="Plett J.M."/>
            <person name="Magnuson J."/>
            <person name="Spatafora J.W."/>
            <person name="Nagy L.G."/>
            <person name="Henrissat B."/>
            <person name="Grigoriev I.V."/>
            <person name="Yang Z.L."/>
            <person name="Xu J."/>
            <person name="Martin F.M."/>
        </authorList>
    </citation>
    <scope>NUCLEOTIDE SEQUENCE</scope>
    <source>
        <strain evidence="11">KKN 215</strain>
    </source>
</reference>
<feature type="transmembrane region" description="Helical" evidence="9">
    <location>
        <begin position="639"/>
        <end position="659"/>
    </location>
</feature>
<feature type="transmembrane region" description="Helical" evidence="9">
    <location>
        <begin position="606"/>
        <end position="627"/>
    </location>
</feature>
<keyword evidence="2" id="KW-0813">Transport</keyword>
<feature type="region of interest" description="Disordered" evidence="8">
    <location>
        <begin position="1"/>
        <end position="25"/>
    </location>
</feature>
<feature type="transmembrane region" description="Helical" evidence="9">
    <location>
        <begin position="497"/>
        <end position="518"/>
    </location>
</feature>
<feature type="transmembrane region" description="Helical" evidence="9">
    <location>
        <begin position="1438"/>
        <end position="1459"/>
    </location>
</feature>
<feature type="domain" description="ABC transporter" evidence="10">
    <location>
        <begin position="839"/>
        <end position="1078"/>
    </location>
</feature>
<dbReference type="Pfam" id="PF14510">
    <property type="entry name" value="ABC_trans_N"/>
    <property type="match status" value="1"/>
</dbReference>
<evidence type="ECO:0000256" key="4">
    <source>
        <dbReference type="ARBA" id="ARBA00022741"/>
    </source>
</evidence>
<feature type="region of interest" description="Disordered" evidence="8">
    <location>
        <begin position="37"/>
        <end position="63"/>
    </location>
</feature>
<evidence type="ECO:0000256" key="1">
    <source>
        <dbReference type="ARBA" id="ARBA00004141"/>
    </source>
</evidence>
<dbReference type="SUPFAM" id="SSF52540">
    <property type="entry name" value="P-loop containing nucleoside triphosphate hydrolases"/>
    <property type="match status" value="2"/>
</dbReference>
<dbReference type="Pfam" id="PF06422">
    <property type="entry name" value="PDR_CDR"/>
    <property type="match status" value="1"/>
</dbReference>
<accession>A0A8K0ULU4</accession>
<keyword evidence="5" id="KW-0067">ATP-binding</keyword>